<feature type="compositionally biased region" description="Low complexity" evidence="5">
    <location>
        <begin position="448"/>
        <end position="457"/>
    </location>
</feature>
<dbReference type="EMBL" id="QKXC01000102">
    <property type="protein sequence ID" value="RBR21251.1"/>
    <property type="molecule type" value="Genomic_DNA"/>
</dbReference>
<feature type="compositionally biased region" description="Basic and acidic residues" evidence="5">
    <location>
        <begin position="1044"/>
        <end position="1069"/>
    </location>
</feature>
<gene>
    <name evidence="8" type="ORF">FIESC28_04990</name>
</gene>
<feature type="region of interest" description="Disordered" evidence="5">
    <location>
        <begin position="955"/>
        <end position="1177"/>
    </location>
</feature>
<evidence type="ECO:0000256" key="5">
    <source>
        <dbReference type="SAM" id="MobiDB-lite"/>
    </source>
</evidence>
<keyword evidence="9" id="KW-1185">Reference proteome</keyword>
<feature type="compositionally biased region" description="Polar residues" evidence="5">
    <location>
        <begin position="322"/>
        <end position="343"/>
    </location>
</feature>
<evidence type="ECO:0000256" key="1">
    <source>
        <dbReference type="ARBA" id="ARBA00004167"/>
    </source>
</evidence>
<keyword evidence="4 6" id="KW-0472">Membrane</keyword>
<accession>A0A366RW09</accession>
<reference evidence="8 9" key="1">
    <citation type="submission" date="2018-06" db="EMBL/GenBank/DDBJ databases">
        <title>Fusarium incarnatum-equiseti species complex species 28.</title>
        <authorList>
            <person name="Gardiner D.M."/>
        </authorList>
    </citation>
    <scope>NUCLEOTIDE SEQUENCE [LARGE SCALE GENOMIC DNA]</scope>
    <source>
        <strain evidence="8 9">FIESC_28</strain>
    </source>
</reference>
<feature type="chain" id="PRO_5016842854" evidence="7">
    <location>
        <begin position="44"/>
        <end position="1218"/>
    </location>
</feature>
<feature type="compositionally biased region" description="Polar residues" evidence="5">
    <location>
        <begin position="719"/>
        <end position="744"/>
    </location>
</feature>
<protein>
    <submittedName>
        <fullName evidence="8">Uncharacterized protein</fullName>
    </submittedName>
</protein>
<dbReference type="AlphaFoldDB" id="A0A366RW09"/>
<comment type="subcellular location">
    <subcellularLocation>
        <location evidence="1">Membrane</location>
        <topology evidence="1">Single-pass membrane protein</topology>
    </subcellularLocation>
</comment>
<feature type="compositionally biased region" description="Basic and acidic residues" evidence="5">
    <location>
        <begin position="862"/>
        <end position="874"/>
    </location>
</feature>
<evidence type="ECO:0000313" key="8">
    <source>
        <dbReference type="EMBL" id="RBR21251.1"/>
    </source>
</evidence>
<keyword evidence="2 6" id="KW-0812">Transmembrane</keyword>
<proteinExistence type="predicted"/>
<dbReference type="GeneID" id="41994433"/>
<dbReference type="PANTHER" id="PTHR15549">
    <property type="entry name" value="PAIRED IMMUNOGLOBULIN-LIKE TYPE 2 RECEPTOR"/>
    <property type="match status" value="1"/>
</dbReference>
<dbReference type="SUPFAM" id="SSF50965">
    <property type="entry name" value="Galactose oxidase, central domain"/>
    <property type="match status" value="1"/>
</dbReference>
<feature type="region of interest" description="Disordered" evidence="5">
    <location>
        <begin position="317"/>
        <end position="343"/>
    </location>
</feature>
<feature type="transmembrane region" description="Helical" evidence="6">
    <location>
        <begin position="478"/>
        <end position="500"/>
    </location>
</feature>
<evidence type="ECO:0000256" key="7">
    <source>
        <dbReference type="SAM" id="SignalP"/>
    </source>
</evidence>
<name>A0A366RW09_9HYPO</name>
<organism evidence="8 9">
    <name type="scientific">Fusarium coffeatum</name>
    <dbReference type="NCBI Taxonomy" id="231269"/>
    <lineage>
        <taxon>Eukaryota</taxon>
        <taxon>Fungi</taxon>
        <taxon>Dikarya</taxon>
        <taxon>Ascomycota</taxon>
        <taxon>Pezizomycotina</taxon>
        <taxon>Sordariomycetes</taxon>
        <taxon>Hypocreomycetidae</taxon>
        <taxon>Hypocreales</taxon>
        <taxon>Nectriaceae</taxon>
        <taxon>Fusarium</taxon>
        <taxon>Fusarium incarnatum-equiseti species complex</taxon>
    </lineage>
</organism>
<dbReference type="RefSeq" id="XP_031016781.1">
    <property type="nucleotide sequence ID" value="XM_031159137.1"/>
</dbReference>
<dbReference type="InterPro" id="IPR051694">
    <property type="entry name" value="Immunoregulatory_rcpt-like"/>
</dbReference>
<dbReference type="GO" id="GO:0071944">
    <property type="term" value="C:cell periphery"/>
    <property type="evidence" value="ECO:0007669"/>
    <property type="project" value="UniProtKB-ARBA"/>
</dbReference>
<dbReference type="InterPro" id="IPR011043">
    <property type="entry name" value="Gal_Oxase/kelch_b-propeller"/>
</dbReference>
<feature type="compositionally biased region" description="Basic and acidic residues" evidence="5">
    <location>
        <begin position="892"/>
        <end position="903"/>
    </location>
</feature>
<evidence type="ECO:0000256" key="6">
    <source>
        <dbReference type="SAM" id="Phobius"/>
    </source>
</evidence>
<dbReference type="GO" id="GO:0016020">
    <property type="term" value="C:membrane"/>
    <property type="evidence" value="ECO:0007669"/>
    <property type="project" value="UniProtKB-SubCell"/>
</dbReference>
<keyword evidence="7" id="KW-0732">Signal</keyword>
<sequence length="1218" mass="133335">MASTFTSGSLRSAQPQRPTMASTTTLILSLFSAILPFASPVAGQSFPYVPTEILMPDPTCVDGSVPCSASDLAFVFRQTASGKVEFRSLNFSASVDADDISLDRPAGSTTLPFLDDEPKSTAFGAARTANGSLLVYAGDCKTGVSDVWSFDYEDGGDWYRRGLKNGNERRAPYFLGGTVAFSSSLAPDMDQPTLYTYGGMCETPQSSTTNWQSNANYTKTMLRVAPNDGDTYTSYKMSVASSGGPRTPIAGFTLTGLTPSMTNKSGTVTQQMSYVLLGGHTKTAFINMSTVAVWNLPAETWSYVNIQAPDGGFPKSDLAVKDTSSQSKRQSTADNVYSRSGHTATLSEDGSSIIVIGGWVGDVNTPAEPQLAILEMSEIYSGWQWKVPEKQPEFSGIYGHGAAVLPGNMLMVYGGWETSGSSSRIKRQASAGSPRFYNITSGSWGSSYTNPSSGSSSDQENNAPTDDDKGSSSKRVGLGLGLGFGIAALIGIVIGALCWYKRRRKHINNRDEAVRALSQDTNYYNHEYPEMAENDPWGLDNSAWYGRGDPYSAGERSLGYESMRGARSGMPGLHIPHKSMPRPSRGGYVPTGPRPGSFPGPIHPIYEDEEEESYQNRGLYDHAATPTSDVYSDPFQTPVTGTGPNGIPHPICLTPGGGNRASATPSPENPRHDPEVQDWVTEVDAAEGLLARMNSRRSQHQNTQNVEGVEGHVARMNSRRSQNQGSFGHSQGRTSPSRHNSNRSAALRDDESRSGSNLSDSARSAAESIKAKARQLNPMAPVLLAAGAEHPKPGSSSSDSYNTARSSFHALQAEGPSLLMGDRGQQRYDDDEPSSPSKSKPRRGWLGSFRRMFSGASTPTSSREDMSGVRRSFDQEPVTGDYEPGLVGLRGELLRRKQGRQDWEGLDPIPRGAMMSGGAGPEPGTESDWDIERAVEQRLVQVMFTVPRERLRVVNGNEEGSDREDEDLMRPQAAELVDPDDETDLSRGDSIREKQREASYDHPALRTVEEPRRQEKDEMDDAMAEKQGLMQGEEEERFEEEERLNEKQRYEEKQQLLDEKRAEEKRAAEEEALQAQQMEEEPTKRKLSHQPPPPEQPTSTIQQPKPSHLQPHPLFQRQSPSGSPSPSPSPSPSLNRPSFQSQRQGRKDSNNSTDDFLLPEFTPRDHRFSHSTNRSSGVVMEAQAVPITRERARTRVLAMVDSFENLSRENSPSPTRFQ</sequence>
<evidence type="ECO:0000256" key="2">
    <source>
        <dbReference type="ARBA" id="ARBA00022692"/>
    </source>
</evidence>
<evidence type="ECO:0000256" key="4">
    <source>
        <dbReference type="ARBA" id="ARBA00023136"/>
    </source>
</evidence>
<feature type="signal peptide" evidence="7">
    <location>
        <begin position="1"/>
        <end position="43"/>
    </location>
</feature>
<dbReference type="Proteomes" id="UP000253153">
    <property type="component" value="Unassembled WGS sequence"/>
</dbReference>
<dbReference type="InterPro" id="IPR015915">
    <property type="entry name" value="Kelch-typ_b-propeller"/>
</dbReference>
<keyword evidence="3 6" id="KW-1133">Transmembrane helix</keyword>
<feature type="compositionally biased region" description="Polar residues" evidence="5">
    <location>
        <begin position="1134"/>
        <end position="1143"/>
    </location>
</feature>
<evidence type="ECO:0000256" key="3">
    <source>
        <dbReference type="ARBA" id="ARBA00022989"/>
    </source>
</evidence>
<evidence type="ECO:0000313" key="9">
    <source>
        <dbReference type="Proteomes" id="UP000253153"/>
    </source>
</evidence>
<dbReference type="Gene3D" id="2.120.10.80">
    <property type="entry name" value="Kelch-type beta propeller"/>
    <property type="match status" value="1"/>
</dbReference>
<feature type="region of interest" description="Disordered" evidence="5">
    <location>
        <begin position="448"/>
        <end position="472"/>
    </location>
</feature>
<feature type="compositionally biased region" description="Basic and acidic residues" evidence="5">
    <location>
        <begin position="984"/>
        <end position="1016"/>
    </location>
</feature>
<feature type="region of interest" description="Disordered" evidence="5">
    <location>
        <begin position="718"/>
        <end position="927"/>
    </location>
</feature>
<dbReference type="OrthoDB" id="205993at2759"/>
<feature type="compositionally biased region" description="Acidic residues" evidence="5">
    <location>
        <begin position="1032"/>
        <end position="1043"/>
    </location>
</feature>
<feature type="compositionally biased region" description="Polar residues" evidence="5">
    <location>
        <begin position="794"/>
        <end position="806"/>
    </location>
</feature>
<feature type="region of interest" description="Disordered" evidence="5">
    <location>
        <begin position="652"/>
        <end position="674"/>
    </location>
</feature>
<comment type="caution">
    <text evidence="8">The sequence shown here is derived from an EMBL/GenBank/DDBJ whole genome shotgun (WGS) entry which is preliminary data.</text>
</comment>